<dbReference type="InterPro" id="IPR013986">
    <property type="entry name" value="DExx_box_DNA_helicase_dom_sf"/>
</dbReference>
<dbReference type="GO" id="GO:0000725">
    <property type="term" value="P:recombinational repair"/>
    <property type="evidence" value="ECO:0007669"/>
    <property type="project" value="TreeGrafter"/>
</dbReference>
<dbReference type="Gene3D" id="1.10.10.160">
    <property type="match status" value="1"/>
</dbReference>
<dbReference type="Pfam" id="PF21196">
    <property type="entry name" value="PcrA_UvrD_tudor"/>
    <property type="match status" value="1"/>
</dbReference>
<proteinExistence type="inferred from homology"/>
<feature type="domain" description="UvrD-like helicase ATP-binding" evidence="12">
    <location>
        <begin position="12"/>
        <end position="293"/>
    </location>
</feature>
<evidence type="ECO:0000256" key="7">
    <source>
        <dbReference type="ARBA" id="ARBA00023235"/>
    </source>
</evidence>
<protein>
    <recommendedName>
        <fullName evidence="9">DNA 3'-5' helicase</fullName>
        <ecNumber evidence="9">5.6.2.4</ecNumber>
    </recommendedName>
</protein>
<keyword evidence="6" id="KW-0238">DNA-binding</keyword>
<evidence type="ECO:0000256" key="11">
    <source>
        <dbReference type="PROSITE-ProRule" id="PRU00560"/>
    </source>
</evidence>
<dbReference type="InterPro" id="IPR000212">
    <property type="entry name" value="DNA_helicase_UvrD/REP"/>
</dbReference>
<dbReference type="GO" id="GO:0005829">
    <property type="term" value="C:cytosol"/>
    <property type="evidence" value="ECO:0007669"/>
    <property type="project" value="TreeGrafter"/>
</dbReference>
<feature type="domain" description="UvrD-like helicase C-terminal" evidence="13">
    <location>
        <begin position="294"/>
        <end position="568"/>
    </location>
</feature>
<dbReference type="PANTHER" id="PTHR11070:SF2">
    <property type="entry name" value="ATP-DEPENDENT DNA HELICASE SRS2"/>
    <property type="match status" value="1"/>
</dbReference>
<evidence type="ECO:0000313" key="14">
    <source>
        <dbReference type="EMBL" id="TET08384.1"/>
    </source>
</evidence>
<reference evidence="14 15" key="1">
    <citation type="submission" date="2019-03" db="EMBL/GenBank/DDBJ databases">
        <title>Metabolic potential of uncultured bacteria and archaea associated with petroleum seepage in deep-sea sediments.</title>
        <authorList>
            <person name="Dong X."/>
            <person name="Hubert C."/>
        </authorList>
    </citation>
    <scope>NUCLEOTIDE SEQUENCE [LARGE SCALE GENOMIC DNA]</scope>
    <source>
        <strain evidence="14">E44_bin7</strain>
    </source>
</reference>
<evidence type="ECO:0000256" key="10">
    <source>
        <dbReference type="ARBA" id="ARBA00048988"/>
    </source>
</evidence>
<dbReference type="GO" id="GO:0033202">
    <property type="term" value="C:DNA helicase complex"/>
    <property type="evidence" value="ECO:0007669"/>
    <property type="project" value="TreeGrafter"/>
</dbReference>
<comment type="catalytic activity">
    <reaction evidence="10">
        <text>ATP + H2O = ADP + phosphate + H(+)</text>
        <dbReference type="Rhea" id="RHEA:13065"/>
        <dbReference type="ChEBI" id="CHEBI:15377"/>
        <dbReference type="ChEBI" id="CHEBI:15378"/>
        <dbReference type="ChEBI" id="CHEBI:30616"/>
        <dbReference type="ChEBI" id="CHEBI:43474"/>
        <dbReference type="ChEBI" id="CHEBI:456216"/>
        <dbReference type="EC" id="5.6.2.4"/>
    </reaction>
</comment>
<dbReference type="EMBL" id="SOKJ01000358">
    <property type="protein sequence ID" value="TET08384.1"/>
    <property type="molecule type" value="Genomic_DNA"/>
</dbReference>
<dbReference type="InterPro" id="IPR014016">
    <property type="entry name" value="UvrD-like_ATP-bd"/>
</dbReference>
<dbReference type="GO" id="GO:0003677">
    <property type="term" value="F:DNA binding"/>
    <property type="evidence" value="ECO:0007669"/>
    <property type="project" value="UniProtKB-KW"/>
</dbReference>
<dbReference type="FunFam" id="1.10.486.10:FF:000003">
    <property type="entry name" value="ATP-dependent DNA helicase"/>
    <property type="match status" value="1"/>
</dbReference>
<dbReference type="SUPFAM" id="SSF52540">
    <property type="entry name" value="P-loop containing nucleoside triphosphate hydrolases"/>
    <property type="match status" value="1"/>
</dbReference>
<dbReference type="Gene3D" id="3.40.50.300">
    <property type="entry name" value="P-loop containing nucleotide triphosphate hydrolases"/>
    <property type="match status" value="2"/>
</dbReference>
<gene>
    <name evidence="14" type="ORF">E3J84_06245</name>
</gene>
<evidence type="ECO:0000256" key="3">
    <source>
        <dbReference type="ARBA" id="ARBA00022801"/>
    </source>
</evidence>
<dbReference type="CDD" id="cd17932">
    <property type="entry name" value="DEXQc_UvrD"/>
    <property type="match status" value="1"/>
</dbReference>
<dbReference type="CDD" id="cd18807">
    <property type="entry name" value="SF1_C_UvrD"/>
    <property type="match status" value="1"/>
</dbReference>
<keyword evidence="4 11" id="KW-0347">Helicase</keyword>
<dbReference type="EC" id="5.6.2.4" evidence="9"/>
<dbReference type="GO" id="GO:0043138">
    <property type="term" value="F:3'-5' DNA helicase activity"/>
    <property type="evidence" value="ECO:0007669"/>
    <property type="project" value="UniProtKB-EC"/>
</dbReference>
<keyword evidence="7" id="KW-0413">Isomerase</keyword>
<dbReference type="AlphaFoldDB" id="A0A523RRK2"/>
<organism evidence="14 15">
    <name type="scientific">Aerophobetes bacterium</name>
    <dbReference type="NCBI Taxonomy" id="2030807"/>
    <lineage>
        <taxon>Bacteria</taxon>
        <taxon>Candidatus Aerophobota</taxon>
    </lineage>
</organism>
<dbReference type="PANTHER" id="PTHR11070">
    <property type="entry name" value="UVRD / RECB / PCRA DNA HELICASE FAMILY MEMBER"/>
    <property type="match status" value="1"/>
</dbReference>
<dbReference type="InterPro" id="IPR027417">
    <property type="entry name" value="P-loop_NTPase"/>
</dbReference>
<comment type="catalytic activity">
    <reaction evidence="8">
        <text>Couples ATP hydrolysis with the unwinding of duplex DNA by translocating in the 3'-5' direction.</text>
        <dbReference type="EC" id="5.6.2.4"/>
    </reaction>
</comment>
<keyword evidence="2 11" id="KW-0547">Nucleotide-binding</keyword>
<comment type="similarity">
    <text evidence="1">Belongs to the helicase family. UvrD subfamily.</text>
</comment>
<dbReference type="Proteomes" id="UP000316360">
    <property type="component" value="Unassembled WGS sequence"/>
</dbReference>
<dbReference type="InterPro" id="IPR014017">
    <property type="entry name" value="DNA_helicase_UvrD-like_C"/>
</dbReference>
<evidence type="ECO:0000313" key="15">
    <source>
        <dbReference type="Proteomes" id="UP000316360"/>
    </source>
</evidence>
<evidence type="ECO:0000256" key="5">
    <source>
        <dbReference type="ARBA" id="ARBA00022840"/>
    </source>
</evidence>
<keyword evidence="3 11" id="KW-0378">Hydrolase</keyword>
<evidence type="ECO:0000256" key="6">
    <source>
        <dbReference type="ARBA" id="ARBA00023125"/>
    </source>
</evidence>
<name>A0A523RRK2_UNCAE</name>
<dbReference type="Gene3D" id="1.10.486.10">
    <property type="entry name" value="PCRA, domain 4"/>
    <property type="match status" value="1"/>
</dbReference>
<dbReference type="Pfam" id="PF13361">
    <property type="entry name" value="UvrD_C"/>
    <property type="match status" value="1"/>
</dbReference>
<feature type="binding site" evidence="11">
    <location>
        <begin position="33"/>
        <end position="40"/>
    </location>
    <ligand>
        <name>ATP</name>
        <dbReference type="ChEBI" id="CHEBI:30616"/>
    </ligand>
</feature>
<dbReference type="GO" id="GO:0005524">
    <property type="term" value="F:ATP binding"/>
    <property type="evidence" value="ECO:0007669"/>
    <property type="project" value="UniProtKB-UniRule"/>
</dbReference>
<keyword evidence="5 11" id="KW-0067">ATP-binding</keyword>
<dbReference type="PROSITE" id="PS51217">
    <property type="entry name" value="UVRD_HELICASE_CTER"/>
    <property type="match status" value="1"/>
</dbReference>
<evidence type="ECO:0000256" key="1">
    <source>
        <dbReference type="ARBA" id="ARBA00009922"/>
    </source>
</evidence>
<dbReference type="PROSITE" id="PS51198">
    <property type="entry name" value="UVRD_HELICASE_ATP_BIND"/>
    <property type="match status" value="1"/>
</dbReference>
<evidence type="ECO:0000256" key="2">
    <source>
        <dbReference type="ARBA" id="ARBA00022741"/>
    </source>
</evidence>
<comment type="caution">
    <text evidence="14">The sequence shown here is derived from an EMBL/GenBank/DDBJ whole genome shotgun (WGS) entry which is preliminary data.</text>
</comment>
<dbReference type="Pfam" id="PF00580">
    <property type="entry name" value="UvrD-helicase"/>
    <property type="match status" value="1"/>
</dbReference>
<evidence type="ECO:0000259" key="13">
    <source>
        <dbReference type="PROSITE" id="PS51217"/>
    </source>
</evidence>
<accession>A0A523RRK2</accession>
<evidence type="ECO:0000259" key="12">
    <source>
        <dbReference type="PROSITE" id="PS51198"/>
    </source>
</evidence>
<evidence type="ECO:0000256" key="8">
    <source>
        <dbReference type="ARBA" id="ARBA00034617"/>
    </source>
</evidence>
<evidence type="ECO:0000256" key="4">
    <source>
        <dbReference type="ARBA" id="ARBA00022806"/>
    </source>
</evidence>
<dbReference type="GO" id="GO:0016887">
    <property type="term" value="F:ATP hydrolysis activity"/>
    <property type="evidence" value="ECO:0007669"/>
    <property type="project" value="RHEA"/>
</dbReference>
<evidence type="ECO:0000256" key="9">
    <source>
        <dbReference type="ARBA" id="ARBA00034808"/>
    </source>
</evidence>
<sequence>MEKRTKGYNLLNDLNPPQREAVEHIQGPLLILAGAGSGKTRVITYRIAYLIESGISPWNILAVTFTNKAAGEMRERIDRLVGGKGRSVWISTFHSFAARLLREEIDKIGGSRHFIIYDEADQLNLIKECMKELDIDEKRFKITVTQALINRAKDNLVDADSFTIYAQASGDYYRRVVADIYQLYQRKIKGSSALDFADLLMEAVRLFKEKKEILEKYQERFQYVMVDEYQDTNHAQYLLTKLLASKHKNICVVGDDDQSIYSFRGADLRNILHFEKDYKDVKVMKLEQNYRSTKNILNTAWKVVKNNRYRKEKKLWTNREEGMPVEYAQVDNEIDEANLVAEEIIRLMEEEHILRDFAVFYRTNAQSRVLEDAFRKAKINYTIVGGMRFYERKEIKDILAYLRVIVNPLDSLNLKRILNVPRRGIGKKTLNYLEQYAHRYQKSLFETLTKVREIKTVPVRISSRLEDFINLIGELREKSRNLTAKELTRLVIETTGYLNELASEDTIEAESRIGNVKELVSAVGEFEEQSENKTIEVFLEQVSLITDIDTWDEENDRVTLMTFHLAKGLEFPVVFITGLEEGLFPYADALYDQAEMEEERRLCYVGMTRAKERLYLTSASQRRLYGQWRWNEPSRFVVEAGLIKEEAGLLEGEISPDEAKGKNICSSLFSQAQADEWQVGARVRHEEFGMGKILERSGSGDDTKIIVLFGNGQWRKFLVKYAPIEKI</sequence>